<dbReference type="EMBL" id="JAUSRF010000001">
    <property type="protein sequence ID" value="MDP9835466.1"/>
    <property type="molecule type" value="Genomic_DNA"/>
</dbReference>
<sequence>MVVSTVLAPSLVAASDHADPLNLTDPEANITDLFFYPDGEDMILTFDVRRSLRKPKPYNLSEYLYQIHMDFTTPVTFGKPDDLARYGGTIETPRLIHPDVTISIRLNDDTSVKELSSKEIDTSKFVRYTGVRDDPFVFPRFFKQNAIAMVIRVPKTAFPPGQRDFILWATTSKNGKRIDHVGRSLRSQLPRFGFLNDLDPKDQVAALLKRKAFLDDTYTFFRQKRESWSKGIADLLQFTFQLRKYDAQPDVMIYSTQFPPGFPNGRKLEDDVVAQACATGDCLLQEISFIEGDWPRADVNDKPFLKTFPYLAEQWPDQAEPPAPTASIWPYVILLVVVLAVVFWALVELIRRLAIWLWRWLRERFASKTIASPVR</sequence>
<keyword evidence="1" id="KW-0812">Transmembrane</keyword>
<protein>
    <recommendedName>
        <fullName evidence="4">DUF2330 domain-containing protein</fullName>
    </recommendedName>
</protein>
<evidence type="ECO:0000313" key="2">
    <source>
        <dbReference type="EMBL" id="MDP9835466.1"/>
    </source>
</evidence>
<keyword evidence="1" id="KW-1133">Transmembrane helix</keyword>
<organism evidence="2 3">
    <name type="scientific">Neorhizobium huautlense</name>
    <dbReference type="NCBI Taxonomy" id="67774"/>
    <lineage>
        <taxon>Bacteria</taxon>
        <taxon>Pseudomonadati</taxon>
        <taxon>Pseudomonadota</taxon>
        <taxon>Alphaproteobacteria</taxon>
        <taxon>Hyphomicrobiales</taxon>
        <taxon>Rhizobiaceae</taxon>
        <taxon>Rhizobium/Agrobacterium group</taxon>
        <taxon>Neorhizobium</taxon>
    </lineage>
</organism>
<reference evidence="2 3" key="1">
    <citation type="submission" date="2023-07" db="EMBL/GenBank/DDBJ databases">
        <title>Sorghum-associated microbial communities from plants grown in Nebraska, USA.</title>
        <authorList>
            <person name="Schachtman D."/>
        </authorList>
    </citation>
    <scope>NUCLEOTIDE SEQUENCE [LARGE SCALE GENOMIC DNA]</scope>
    <source>
        <strain evidence="2 3">DS1307</strain>
    </source>
</reference>
<gene>
    <name evidence="2" type="ORF">J2T09_000207</name>
</gene>
<dbReference type="Proteomes" id="UP001241472">
    <property type="component" value="Unassembled WGS sequence"/>
</dbReference>
<accession>A0ABT9PLX3</accession>
<keyword evidence="1" id="KW-0472">Membrane</keyword>
<feature type="transmembrane region" description="Helical" evidence="1">
    <location>
        <begin position="328"/>
        <end position="350"/>
    </location>
</feature>
<evidence type="ECO:0000313" key="3">
    <source>
        <dbReference type="Proteomes" id="UP001241472"/>
    </source>
</evidence>
<proteinExistence type="predicted"/>
<dbReference type="RefSeq" id="WP_306830133.1">
    <property type="nucleotide sequence ID" value="NZ_JAUSRF010000001.1"/>
</dbReference>
<name>A0ABT9PLX3_9HYPH</name>
<keyword evidence="3" id="KW-1185">Reference proteome</keyword>
<comment type="caution">
    <text evidence="2">The sequence shown here is derived from an EMBL/GenBank/DDBJ whole genome shotgun (WGS) entry which is preliminary data.</text>
</comment>
<evidence type="ECO:0000256" key="1">
    <source>
        <dbReference type="SAM" id="Phobius"/>
    </source>
</evidence>
<evidence type="ECO:0008006" key="4">
    <source>
        <dbReference type="Google" id="ProtNLM"/>
    </source>
</evidence>